<dbReference type="AlphaFoldDB" id="A0A8S0W704"/>
<protein>
    <recommendedName>
        <fullName evidence="2">DUF7330 domain-containing protein</fullName>
    </recommendedName>
</protein>
<dbReference type="Pfam" id="PF24016">
    <property type="entry name" value="DUF7330"/>
    <property type="match status" value="1"/>
</dbReference>
<dbReference type="EMBL" id="CACVBS010000048">
    <property type="protein sequence ID" value="CAA7265358.1"/>
    <property type="molecule type" value="Genomic_DNA"/>
</dbReference>
<reference evidence="3 4" key="1">
    <citation type="submission" date="2020-01" db="EMBL/GenBank/DDBJ databases">
        <authorList>
            <person name="Gupta K D."/>
        </authorList>
    </citation>
    <scope>NUCLEOTIDE SEQUENCE [LARGE SCALE GENOMIC DNA]</scope>
</reference>
<accession>A0A8S0W704</accession>
<organism evidence="3 4">
    <name type="scientific">Cyclocybe aegerita</name>
    <name type="common">Black poplar mushroom</name>
    <name type="synonym">Agrocybe aegerita</name>
    <dbReference type="NCBI Taxonomy" id="1973307"/>
    <lineage>
        <taxon>Eukaryota</taxon>
        <taxon>Fungi</taxon>
        <taxon>Dikarya</taxon>
        <taxon>Basidiomycota</taxon>
        <taxon>Agaricomycotina</taxon>
        <taxon>Agaricomycetes</taxon>
        <taxon>Agaricomycetidae</taxon>
        <taxon>Agaricales</taxon>
        <taxon>Agaricineae</taxon>
        <taxon>Bolbitiaceae</taxon>
        <taxon>Cyclocybe</taxon>
    </lineage>
</organism>
<evidence type="ECO:0000256" key="1">
    <source>
        <dbReference type="SAM" id="MobiDB-lite"/>
    </source>
</evidence>
<dbReference type="Proteomes" id="UP000467700">
    <property type="component" value="Unassembled WGS sequence"/>
</dbReference>
<evidence type="ECO:0000259" key="2">
    <source>
        <dbReference type="Pfam" id="PF24016"/>
    </source>
</evidence>
<dbReference type="OrthoDB" id="3264779at2759"/>
<dbReference type="InterPro" id="IPR055754">
    <property type="entry name" value="DUF7330"/>
</dbReference>
<name>A0A8S0W704_CYCAE</name>
<feature type="domain" description="DUF7330" evidence="2">
    <location>
        <begin position="75"/>
        <end position="186"/>
    </location>
</feature>
<evidence type="ECO:0000313" key="4">
    <source>
        <dbReference type="Proteomes" id="UP000467700"/>
    </source>
</evidence>
<keyword evidence="4" id="KW-1185">Reference proteome</keyword>
<evidence type="ECO:0000313" key="3">
    <source>
        <dbReference type="EMBL" id="CAA7265358.1"/>
    </source>
</evidence>
<gene>
    <name evidence="3" type="ORF">AAE3_LOCUS7557</name>
</gene>
<feature type="region of interest" description="Disordered" evidence="1">
    <location>
        <begin position="1"/>
        <end position="78"/>
    </location>
</feature>
<proteinExistence type="predicted"/>
<comment type="caution">
    <text evidence="3">The sequence shown here is derived from an EMBL/GenBank/DDBJ whole genome shotgun (WGS) entry which is preliminary data.</text>
</comment>
<sequence length="268" mass="29246">MGFKAFSSVSSSRSGIEAKNSEDSSSTWRVGKSPQRDFGFAGSLKGGPKSPQSPRRSRFSTEQVLPRRKGSCSSEASDLSNLNKEALNEDMMLRVLLLSPPPSDSEDDDAGCVQDGVPIEAPSCEKSTIEAYSHNGSVTVELIRLAGAEGHHFRLYVTSCEESVHVLLPSEFRGALFISHARSQMPASVEYGAGLQRRIDGGAVRINPVVGHGAVAEDEDEMHLYAAKRIVVETKDEETDLQATAARPLWVLEGRASRLRRVWLKFMP</sequence>